<dbReference type="PANTHER" id="PTHR13621">
    <property type="entry name" value="PROLINE-RICH PROTEIN PRCC"/>
    <property type="match status" value="1"/>
</dbReference>
<dbReference type="GO" id="GO:0005634">
    <property type="term" value="C:nucleus"/>
    <property type="evidence" value="ECO:0007669"/>
    <property type="project" value="TreeGrafter"/>
</dbReference>
<dbReference type="GeneID" id="39585491"/>
<name>A0A427YBL6_9TREE</name>
<dbReference type="PANTHER" id="PTHR13621:SF2">
    <property type="entry name" value="PROLINE-RICH PROTEIN PRCC"/>
    <property type="match status" value="1"/>
</dbReference>
<dbReference type="InterPro" id="IPR018800">
    <property type="entry name" value="PRCC"/>
</dbReference>
<comment type="caution">
    <text evidence="3">The sequence shown here is derived from an EMBL/GenBank/DDBJ whole genome shotgun (WGS) entry which is preliminary data.</text>
</comment>
<dbReference type="RefSeq" id="XP_028480612.1">
    <property type="nucleotide sequence ID" value="XM_028616755.1"/>
</dbReference>
<dbReference type="AlphaFoldDB" id="A0A427YBL6"/>
<evidence type="ECO:0000256" key="2">
    <source>
        <dbReference type="SAM" id="MobiDB-lite"/>
    </source>
</evidence>
<dbReference type="Pfam" id="PF10253">
    <property type="entry name" value="PRCC"/>
    <property type="match status" value="1"/>
</dbReference>
<evidence type="ECO:0000313" key="3">
    <source>
        <dbReference type="EMBL" id="RSH88404.1"/>
    </source>
</evidence>
<feature type="coiled-coil region" evidence="1">
    <location>
        <begin position="334"/>
        <end position="361"/>
    </location>
</feature>
<dbReference type="EMBL" id="RSCE01000001">
    <property type="protein sequence ID" value="RSH88404.1"/>
    <property type="molecule type" value="Genomic_DNA"/>
</dbReference>
<feature type="compositionally biased region" description="Pro residues" evidence="2">
    <location>
        <begin position="20"/>
        <end position="30"/>
    </location>
</feature>
<dbReference type="Proteomes" id="UP000279236">
    <property type="component" value="Unassembled WGS sequence"/>
</dbReference>
<sequence>MLLANYGSDSDSDSDSGPSRPTPVATPAPAAPKAAVKPKRKGPVKITLDLPKASGDDDEDASGKGKGKGKAGNGVVGGDSDAEDEKPVKKPKLTGAGSSSLLGMLPAPKRKLPQRPVDKGASLAVNRSMARPAVPARAPVAAPSAADDDDDDDGPSLMMPASLARAAAKKKDATAELDLFGLAEAAPARPSPSSTTTPKPPSVSAAPAVADFVPPPPTASDPYPGYYQTPSGGWAAYEPEYYASFFAPSGNDELAEAEERKAGRVGRDWRALDDGRANVLDINVGADVAAARAEQDRRAKTVKPRLPGDDFVYKGPEGQTRGLAAERHQLTSLLSTAFSQREELEARIAENKKNMRASTQKYGF</sequence>
<dbReference type="STRING" id="105984.A0A427YBL6"/>
<feature type="region of interest" description="Disordered" evidence="2">
    <location>
        <begin position="184"/>
        <end position="216"/>
    </location>
</feature>
<protein>
    <recommendedName>
        <fullName evidence="5">Mitotic checkpoint regulator, MAD2B-interacting-domain-containing protein</fullName>
    </recommendedName>
</protein>
<proteinExistence type="predicted"/>
<keyword evidence="1" id="KW-0175">Coiled coil</keyword>
<accession>A0A427YBL6</accession>
<feature type="compositionally biased region" description="Low complexity" evidence="2">
    <location>
        <begin position="184"/>
        <end position="212"/>
    </location>
</feature>
<feature type="region of interest" description="Disordered" evidence="2">
    <location>
        <begin position="1"/>
        <end position="170"/>
    </location>
</feature>
<feature type="compositionally biased region" description="Low complexity" evidence="2">
    <location>
        <begin position="130"/>
        <end position="145"/>
    </location>
</feature>
<evidence type="ECO:0000256" key="1">
    <source>
        <dbReference type="SAM" id="Coils"/>
    </source>
</evidence>
<evidence type="ECO:0000313" key="4">
    <source>
        <dbReference type="Proteomes" id="UP000279236"/>
    </source>
</evidence>
<keyword evidence="4" id="KW-1185">Reference proteome</keyword>
<organism evidence="3 4">
    <name type="scientific">Apiotrichum porosum</name>
    <dbReference type="NCBI Taxonomy" id="105984"/>
    <lineage>
        <taxon>Eukaryota</taxon>
        <taxon>Fungi</taxon>
        <taxon>Dikarya</taxon>
        <taxon>Basidiomycota</taxon>
        <taxon>Agaricomycotina</taxon>
        <taxon>Tremellomycetes</taxon>
        <taxon>Trichosporonales</taxon>
        <taxon>Trichosporonaceae</taxon>
        <taxon>Apiotrichum</taxon>
    </lineage>
</organism>
<gene>
    <name evidence="3" type="ORF">EHS24_000948</name>
</gene>
<dbReference type="OrthoDB" id="2555634at2759"/>
<evidence type="ECO:0008006" key="5">
    <source>
        <dbReference type="Google" id="ProtNLM"/>
    </source>
</evidence>
<reference evidence="3 4" key="1">
    <citation type="submission" date="2018-11" db="EMBL/GenBank/DDBJ databases">
        <title>Genome sequence of Apiotrichum porosum DSM 27194.</title>
        <authorList>
            <person name="Aliyu H."/>
            <person name="Gorte O."/>
            <person name="Ochsenreither K."/>
        </authorList>
    </citation>
    <scope>NUCLEOTIDE SEQUENCE [LARGE SCALE GENOMIC DNA]</scope>
    <source>
        <strain evidence="3 4">DSM 27194</strain>
    </source>
</reference>